<evidence type="ECO:0000313" key="2">
    <source>
        <dbReference type="Proteomes" id="UP000007077"/>
    </source>
</evidence>
<gene>
    <name evidence="1" type="ordered locus">HP15_3902</name>
</gene>
<evidence type="ECO:0000313" key="1">
    <source>
        <dbReference type="EMBL" id="ADP99666.1"/>
    </source>
</evidence>
<reference evidence="2" key="2">
    <citation type="submission" date="2010-02" db="EMBL/GenBank/DDBJ databases">
        <title>Complete genome sequence of Marinobacter adhaerens type strain (HP15).</title>
        <authorList>
            <person name="Gaerdes A.A.M."/>
            <person name="Kaeppel E."/>
            <person name="Shezad A."/>
            <person name="Seebah S."/>
            <person name="Teeling H."/>
            <person name="Yarza P."/>
            <person name="Gloeckner F.O."/>
            <person name="Ullrich M.S."/>
        </authorList>
    </citation>
    <scope>NUCLEOTIDE SEQUENCE [LARGE SCALE GENOMIC DNA]</scope>
    <source>
        <strain evidence="2">DSM 23420 / HP15</strain>
    </source>
</reference>
<dbReference type="EMBL" id="CP001978">
    <property type="protein sequence ID" value="ADP99666.1"/>
    <property type="molecule type" value="Genomic_DNA"/>
</dbReference>
<proteinExistence type="predicted"/>
<dbReference type="STRING" id="225937.HP15_3902"/>
<dbReference type="KEGG" id="mad:HP15_3902"/>
<accession>E4PJV6</accession>
<name>E4PJV6_MARAH</name>
<organism evidence="1 2">
    <name type="scientific">Marinobacter adhaerens (strain DSM 23420 / HP15)</name>
    <dbReference type="NCBI Taxonomy" id="225937"/>
    <lineage>
        <taxon>Bacteria</taxon>
        <taxon>Pseudomonadati</taxon>
        <taxon>Pseudomonadota</taxon>
        <taxon>Gammaproteobacteria</taxon>
        <taxon>Pseudomonadales</taxon>
        <taxon>Marinobacteraceae</taxon>
        <taxon>Marinobacter</taxon>
    </lineage>
</organism>
<dbReference type="HOGENOM" id="CLU_3169967_0_0_6"/>
<protein>
    <submittedName>
        <fullName evidence="1">Uncharacterized protein</fullName>
    </submittedName>
</protein>
<dbReference type="PATRIC" id="fig|225937.3.peg.3931"/>
<dbReference type="AlphaFoldDB" id="E4PJV6"/>
<reference evidence="1 2" key="1">
    <citation type="journal article" date="2010" name="Stand. Genomic Sci.">
        <title>Complete genome sequence of Marinobacter adhaerens type strain (HP15), a diatom-interacting marine microorganism.</title>
        <authorList>
            <person name="Gardes A."/>
            <person name="Kaeppel E."/>
            <person name="Shehzad A."/>
            <person name="Seebah S."/>
            <person name="Teeling H."/>
            <person name="Yarza P."/>
            <person name="Glockner F.O."/>
            <person name="Grossart H.P."/>
            <person name="Ullrich M.S."/>
        </authorList>
    </citation>
    <scope>NUCLEOTIDE SEQUENCE [LARGE SCALE GENOMIC DNA]</scope>
    <source>
        <strain evidence="2">DSM 23420 / HP15</strain>
    </source>
</reference>
<dbReference type="Proteomes" id="UP000007077">
    <property type="component" value="Chromosome"/>
</dbReference>
<sequence length="47" mass="5479">MKRGDRPAAYLIRLLYLVKYNHDQRLVGAALKTGDYSPFGWQTRIPE</sequence>